<dbReference type="Gene3D" id="2.60.120.200">
    <property type="match status" value="1"/>
</dbReference>
<evidence type="ECO:0000313" key="5">
    <source>
        <dbReference type="EMBL" id="CAE4603598.1"/>
    </source>
</evidence>
<evidence type="ECO:0000256" key="2">
    <source>
        <dbReference type="ARBA" id="ARBA00023157"/>
    </source>
</evidence>
<dbReference type="Pfam" id="PF13385">
    <property type="entry name" value="Laminin_G_3"/>
    <property type="match status" value="1"/>
</dbReference>
<evidence type="ECO:0000256" key="3">
    <source>
        <dbReference type="SAM" id="MobiDB-lite"/>
    </source>
</evidence>
<dbReference type="InterPro" id="IPR013320">
    <property type="entry name" value="ConA-like_dom_sf"/>
</dbReference>
<feature type="compositionally biased region" description="Low complexity" evidence="3">
    <location>
        <begin position="102"/>
        <end position="121"/>
    </location>
</feature>
<evidence type="ECO:0000256" key="1">
    <source>
        <dbReference type="ARBA" id="ARBA00022729"/>
    </source>
</evidence>
<reference evidence="5" key="1">
    <citation type="submission" date="2021-01" db="EMBL/GenBank/DDBJ databases">
        <authorList>
            <person name="Corre E."/>
            <person name="Pelletier E."/>
            <person name="Niang G."/>
            <person name="Scheremetjew M."/>
            <person name="Finn R."/>
            <person name="Kale V."/>
            <person name="Holt S."/>
            <person name="Cochrane G."/>
            <person name="Meng A."/>
            <person name="Brown T."/>
            <person name="Cohen L."/>
        </authorList>
    </citation>
    <scope>NUCLEOTIDE SEQUENCE</scope>
    <source>
        <strain evidence="5">CCMP3105</strain>
    </source>
</reference>
<gene>
    <name evidence="5" type="ORF">AMON00008_LOCUS30254</name>
</gene>
<feature type="compositionally biased region" description="Basic and acidic residues" evidence="3">
    <location>
        <begin position="258"/>
        <end position="269"/>
    </location>
</feature>
<name>A0A7S4R7G4_9DINO</name>
<feature type="compositionally biased region" description="Basic and acidic residues" evidence="3">
    <location>
        <begin position="186"/>
        <end position="198"/>
    </location>
</feature>
<dbReference type="EMBL" id="HBNR01043484">
    <property type="protein sequence ID" value="CAE4603598.1"/>
    <property type="molecule type" value="Transcribed_RNA"/>
</dbReference>
<keyword evidence="2" id="KW-1015">Disulfide bond</keyword>
<dbReference type="InterPro" id="IPR006558">
    <property type="entry name" value="LamG-like"/>
</dbReference>
<sequence>MAPGQEVPGLDELLQRLDAQGEGDVGEKVSSTQAAPEVAPGQRLWSHEIFVGSGKAEPVANVRERVEKTYQECDSLAALKPGVRLGRAPFKQRAAEEGAQKASASRAEVGVSSASGSGQAAPLVAGTVPQRRPRAAAPPAAARAGTPEAAEPDCPWRITAEPATAGKSRPAEELPGLHGLKPRAARFRERLKEKKGDDPPPQPVRQEPVPNPFLPRMPREAPPDDGELFALMAGAPLRGHHYGGEGQRQPTGDAQGSARERSSSRRSTTEPEAGDLLQKHQQGEHLLGEEVPCEGEGTDRVHGDLPDAGVEAKEPEPGPSEQLQELRQEPDTFEPGSFKIAGTWDNFQHNAMISVGLKFVYFVPVGEKGWESFQILHKGDWSRTLYPSVADGNPFERHFVLGPDDKGHGKNWTIGRHARDRAPPGTYYKVELDLGDPNEPALVRWEPVGPEAAARRARDAALAEELALHDAQPVLEEEAPDAALPQPAIRPLTGAWDGVPVNLGQAYDVGSAFTISVHLRTPVAHAEQGGRILAKRKGRSGWELVAPRRDTGEVSFYSSGGGHLNIGPTRVDDGAWHHVAAVLDERGEMRSYIDGRLDGAVAHIVRPQPEAELWLGTRTENSGLFVGDLADVQVFDSALGQEEISLLAEAGSRRKS</sequence>
<organism evidence="5">
    <name type="scientific">Alexandrium monilatum</name>
    <dbReference type="NCBI Taxonomy" id="311494"/>
    <lineage>
        <taxon>Eukaryota</taxon>
        <taxon>Sar</taxon>
        <taxon>Alveolata</taxon>
        <taxon>Dinophyceae</taxon>
        <taxon>Gonyaulacales</taxon>
        <taxon>Pyrocystaceae</taxon>
        <taxon>Alexandrium</taxon>
    </lineage>
</organism>
<dbReference type="SMART" id="SM00560">
    <property type="entry name" value="LamGL"/>
    <property type="match status" value="1"/>
</dbReference>
<dbReference type="SUPFAM" id="SSF49899">
    <property type="entry name" value="Concanavalin A-like lectins/glucanases"/>
    <property type="match status" value="1"/>
</dbReference>
<feature type="compositionally biased region" description="Basic and acidic residues" evidence="3">
    <location>
        <begin position="277"/>
        <end position="288"/>
    </location>
</feature>
<dbReference type="AlphaFoldDB" id="A0A7S4R7G4"/>
<feature type="domain" description="LamG-like jellyroll fold" evidence="4">
    <location>
        <begin position="511"/>
        <end position="642"/>
    </location>
</feature>
<feature type="compositionally biased region" description="Basic and acidic residues" evidence="3">
    <location>
        <begin position="297"/>
        <end position="316"/>
    </location>
</feature>
<accession>A0A7S4R7G4</accession>
<feature type="region of interest" description="Disordered" evidence="3">
    <location>
        <begin position="91"/>
        <end position="330"/>
    </location>
</feature>
<proteinExistence type="predicted"/>
<keyword evidence="1" id="KW-0732">Signal</keyword>
<feature type="compositionally biased region" description="Low complexity" evidence="3">
    <location>
        <begin position="135"/>
        <end position="149"/>
    </location>
</feature>
<protein>
    <recommendedName>
        <fullName evidence="4">LamG-like jellyroll fold domain-containing protein</fullName>
    </recommendedName>
</protein>
<evidence type="ECO:0000259" key="4">
    <source>
        <dbReference type="SMART" id="SM00560"/>
    </source>
</evidence>
<feature type="compositionally biased region" description="Pro residues" evidence="3">
    <location>
        <begin position="199"/>
        <end position="215"/>
    </location>
</feature>